<proteinExistence type="predicted"/>
<dbReference type="Proteomes" id="UP000825935">
    <property type="component" value="Chromosome 21"/>
</dbReference>
<name>A0A8T2SB51_CERRI</name>
<organism evidence="1 2">
    <name type="scientific">Ceratopteris richardii</name>
    <name type="common">Triangle waterfern</name>
    <dbReference type="NCBI Taxonomy" id="49495"/>
    <lineage>
        <taxon>Eukaryota</taxon>
        <taxon>Viridiplantae</taxon>
        <taxon>Streptophyta</taxon>
        <taxon>Embryophyta</taxon>
        <taxon>Tracheophyta</taxon>
        <taxon>Polypodiopsida</taxon>
        <taxon>Polypodiidae</taxon>
        <taxon>Polypodiales</taxon>
        <taxon>Pteridineae</taxon>
        <taxon>Pteridaceae</taxon>
        <taxon>Parkerioideae</taxon>
        <taxon>Ceratopteris</taxon>
    </lineage>
</organism>
<evidence type="ECO:0000313" key="1">
    <source>
        <dbReference type="EMBL" id="KAH7315758.1"/>
    </source>
</evidence>
<comment type="caution">
    <text evidence="1">The sequence shown here is derived from an EMBL/GenBank/DDBJ whole genome shotgun (WGS) entry which is preliminary data.</text>
</comment>
<evidence type="ECO:0000313" key="2">
    <source>
        <dbReference type="Proteomes" id="UP000825935"/>
    </source>
</evidence>
<gene>
    <name evidence="1" type="ORF">KP509_21G064300</name>
</gene>
<sequence>MHHSHCAHHRRFANLYKEAPLFNYGISSVQVCAHARERGNGTCDSRVALRSGHPTAHRTGHQKLLPRWQKTMRITGLRATGGSCARP</sequence>
<keyword evidence="2" id="KW-1185">Reference proteome</keyword>
<dbReference type="EMBL" id="CM035426">
    <property type="protein sequence ID" value="KAH7315758.1"/>
    <property type="molecule type" value="Genomic_DNA"/>
</dbReference>
<accession>A0A8T2SB51</accession>
<reference evidence="1" key="1">
    <citation type="submission" date="2021-08" db="EMBL/GenBank/DDBJ databases">
        <title>WGS assembly of Ceratopteris richardii.</title>
        <authorList>
            <person name="Marchant D.B."/>
            <person name="Chen G."/>
            <person name="Jenkins J."/>
            <person name="Shu S."/>
            <person name="Leebens-Mack J."/>
            <person name="Grimwood J."/>
            <person name="Schmutz J."/>
            <person name="Soltis P."/>
            <person name="Soltis D."/>
            <person name="Chen Z.-H."/>
        </authorList>
    </citation>
    <scope>NUCLEOTIDE SEQUENCE</scope>
    <source>
        <strain evidence="1">Whitten #5841</strain>
        <tissue evidence="1">Leaf</tissue>
    </source>
</reference>
<dbReference type="AlphaFoldDB" id="A0A8T2SB51"/>
<protein>
    <submittedName>
        <fullName evidence="1">Uncharacterized protein</fullName>
    </submittedName>
</protein>